<feature type="domain" description="BIG2" evidence="2">
    <location>
        <begin position="764"/>
        <end position="841"/>
    </location>
</feature>
<dbReference type="SUPFAM" id="SSF110296">
    <property type="entry name" value="Oligoxyloglucan reducing end-specific cellobiohydrolase"/>
    <property type="match status" value="2"/>
</dbReference>
<dbReference type="Proteomes" id="UP000745859">
    <property type="component" value="Unassembled WGS sequence"/>
</dbReference>
<dbReference type="InterPro" id="IPR052025">
    <property type="entry name" value="Xyloglucanase_GH74"/>
</dbReference>
<dbReference type="PANTHER" id="PTHR43739:SF5">
    <property type="entry name" value="EXO-ALPHA-SIALIDASE"/>
    <property type="match status" value="1"/>
</dbReference>
<proteinExistence type="predicted"/>
<gene>
    <name evidence="3" type="ORF">FHR24_002511</name>
</gene>
<name>A0ABX0UB42_9FLAO</name>
<reference evidence="3 4" key="1">
    <citation type="submission" date="2020-03" db="EMBL/GenBank/DDBJ databases">
        <title>Genomic Encyclopedia of Type Strains, Phase IV (KMG-IV): sequencing the most valuable type-strain genomes for metagenomic binning, comparative biology and taxonomic classification.</title>
        <authorList>
            <person name="Goeker M."/>
        </authorList>
    </citation>
    <scope>NUCLEOTIDE SEQUENCE [LARGE SCALE GENOMIC DNA]</scope>
    <source>
        <strain evidence="3 4">DSM 101599</strain>
    </source>
</reference>
<evidence type="ECO:0000313" key="3">
    <source>
        <dbReference type="EMBL" id="NIJ46033.1"/>
    </source>
</evidence>
<dbReference type="RefSeq" id="WP_167189309.1">
    <property type="nucleotide sequence ID" value="NZ_JAASQL010000004.1"/>
</dbReference>
<protein>
    <submittedName>
        <fullName evidence="3">Photosystem II stability/assembly factor-like uncharacterized protein</fullName>
    </submittedName>
</protein>
<dbReference type="SUPFAM" id="SSF49373">
    <property type="entry name" value="Invasin/intimin cell-adhesion fragments"/>
    <property type="match status" value="1"/>
</dbReference>
<accession>A0ABX0UB42</accession>
<dbReference type="Pfam" id="PF02368">
    <property type="entry name" value="Big_2"/>
    <property type="match status" value="1"/>
</dbReference>
<dbReference type="CDD" id="cd15482">
    <property type="entry name" value="Sialidase_non-viral"/>
    <property type="match status" value="1"/>
</dbReference>
<dbReference type="InterPro" id="IPR008964">
    <property type="entry name" value="Invasin/intimin_cell_adhesion"/>
</dbReference>
<keyword evidence="4" id="KW-1185">Reference proteome</keyword>
<evidence type="ECO:0000313" key="4">
    <source>
        <dbReference type="Proteomes" id="UP000745859"/>
    </source>
</evidence>
<dbReference type="Gene3D" id="2.60.40.1080">
    <property type="match status" value="1"/>
</dbReference>
<dbReference type="InterPro" id="IPR003343">
    <property type="entry name" value="Big_2"/>
</dbReference>
<organism evidence="3 4">
    <name type="scientific">Wenyingzhuangia heitensis</name>
    <dbReference type="NCBI Taxonomy" id="1487859"/>
    <lineage>
        <taxon>Bacteria</taxon>
        <taxon>Pseudomonadati</taxon>
        <taxon>Bacteroidota</taxon>
        <taxon>Flavobacteriia</taxon>
        <taxon>Flavobacteriales</taxon>
        <taxon>Flavobacteriaceae</taxon>
        <taxon>Wenyingzhuangia</taxon>
    </lineage>
</organism>
<dbReference type="SMART" id="SM00635">
    <property type="entry name" value="BID_2"/>
    <property type="match status" value="1"/>
</dbReference>
<dbReference type="Gene3D" id="2.130.10.10">
    <property type="entry name" value="YVTN repeat-like/Quinoprotein amine dehydrogenase"/>
    <property type="match status" value="3"/>
</dbReference>
<dbReference type="InterPro" id="IPR031778">
    <property type="entry name" value="Sortilin_N"/>
</dbReference>
<evidence type="ECO:0000259" key="2">
    <source>
        <dbReference type="SMART" id="SM00635"/>
    </source>
</evidence>
<keyword evidence="1" id="KW-0677">Repeat</keyword>
<dbReference type="Pfam" id="PF15902">
    <property type="entry name" value="Sortilin-Vps10"/>
    <property type="match status" value="1"/>
</dbReference>
<dbReference type="PANTHER" id="PTHR43739">
    <property type="entry name" value="XYLOGLUCANASE (EUROFUNG)"/>
    <property type="match status" value="1"/>
</dbReference>
<comment type="caution">
    <text evidence="3">The sequence shown here is derived from an EMBL/GenBank/DDBJ whole genome shotgun (WGS) entry which is preliminary data.</text>
</comment>
<evidence type="ECO:0000256" key="1">
    <source>
        <dbReference type="ARBA" id="ARBA00022737"/>
    </source>
</evidence>
<dbReference type="InterPro" id="IPR015943">
    <property type="entry name" value="WD40/YVTN_repeat-like_dom_sf"/>
</dbReference>
<sequence length="846" mass="95420">MVWNYRFRWRCRIFHLRDLYYSVPDANFGLALTSSQLWKTQDLGKSWEIVPYCPWYKQDVDGTDKEAWRKKVATLAIDPTNKKVWYVAGGAHVRQQDWMSSLKNITQKNPRGAKAMNQGKLWKTKNGGKSWSLITTGLHPKAQVCRIIVNPKNNKQVFAASDYGLYKSENGGKKWEHISKGKLENDIIMDMDFYYNAKTKKFVLFLIDQTQYIANGKTTKISGGIFYSKDEGKSWKNITADLTLDINQLSGGVPANYYQYIAKWFGISKGKAKQLYPELPTKALQRFNMISADPSREGAVYVGFADPQVGTSIMPGRLWTTDNYGKKWINTARLYQDAWEKDKAYWQSKENPTHENMEVGHSSPHMRFGKNYALRSMRGLSVGVNGDVMIISDHSTMLSKDHGQTWKQVDEERTSSGAIVGTGNSNLPGLTIAQDKRFKTTLLGSGEHRLWISATDSPNDRIALNFIESAQATVSNLVFDPYDAKTVYATSNRQEDKQYMFKSIDGGLNWAKHGIATPATNKWKDDFYTNGLLIDPTDANFMYFGITQIANPNKATQGGFFFSDNNGKTFEQRNSGLPSPARINDVQFDPRDPSGKSLFIAAEKNIHNYVKPLSDGGLYHSTDRGLHWKKVKTPNEVNGVQFVKFDTTNRMYITTGYRGGGAGVWYSDNFGESWKQIFDLPETECIDVSPFDQDLLVVTVKFLAKNPGVYLSSDRGITWTKINTGITIPHQIEDVKFDVFNPSEIWLATKGCGFYKGKINNGTKIQVIKTLPAVAESRKGESIQLQANIINSKFKGEKIVWKSENTNIATVDETGKVTPIGKGTVKIWASTLEGRFTDFSVFTVFK</sequence>
<dbReference type="EMBL" id="JAASQL010000004">
    <property type="protein sequence ID" value="NIJ46033.1"/>
    <property type="molecule type" value="Genomic_DNA"/>
</dbReference>